<comment type="similarity">
    <text evidence="1 2">Belongs to the enoyl-CoA hydratase/isomerase family.</text>
</comment>
<evidence type="ECO:0000256" key="2">
    <source>
        <dbReference type="RuleBase" id="RU003707"/>
    </source>
</evidence>
<evidence type="ECO:0000313" key="4">
    <source>
        <dbReference type="EMBL" id="NJC55895.1"/>
    </source>
</evidence>
<evidence type="ECO:0000256" key="3">
    <source>
        <dbReference type="SAM" id="MobiDB-lite"/>
    </source>
</evidence>
<gene>
    <name evidence="4" type="ORF">BKA07_000930</name>
</gene>
<dbReference type="AlphaFoldDB" id="A0A846RWR9"/>
<dbReference type="InterPro" id="IPR029045">
    <property type="entry name" value="ClpP/crotonase-like_dom_sf"/>
</dbReference>
<dbReference type="PANTHER" id="PTHR43149">
    <property type="entry name" value="ENOYL-COA HYDRATASE"/>
    <property type="match status" value="1"/>
</dbReference>
<dbReference type="PROSITE" id="PS00166">
    <property type="entry name" value="ENOYL_COA_HYDRATASE"/>
    <property type="match status" value="1"/>
</dbReference>
<dbReference type="InterPro" id="IPR018376">
    <property type="entry name" value="Enoyl-CoA_hyd/isom_CS"/>
</dbReference>
<evidence type="ECO:0000256" key="1">
    <source>
        <dbReference type="ARBA" id="ARBA00005254"/>
    </source>
</evidence>
<feature type="region of interest" description="Disordered" evidence="3">
    <location>
        <begin position="79"/>
        <end position="112"/>
    </location>
</feature>
<dbReference type="InterPro" id="IPR045002">
    <property type="entry name" value="Ech1-like"/>
</dbReference>
<sequence>MPHAAHASLTYSIDQGVAHVEIDRAEKLNSLTREVFEDLVEVGLALKGSHEVRAVVLSGRGRAFSAGLDFTEMSRLAGQGTPTTAEAGTGSTSTAEVDAKAPSSADDAVDDVDDGERLGAARALAQKAVHVWSLIEVPVIAGVRGPALGGGMQIALGTDIRIAGPDAKLSLMEIKWGIIPDMCGTQLLPRLVGPGTAKKLIATGAAVDAREALRIGLVEEIAEEPVERALELATEIAGKSRSALAWAKKLVDLSYEAGLATGLDAEQEALASLIGTPEQRQVVEERLATMAARSKG</sequence>
<accession>A0A846RWR9</accession>
<name>A0A846RWR9_9MICO</name>
<dbReference type="RefSeq" id="WP_167949853.1">
    <property type="nucleotide sequence ID" value="NZ_BAAAPQ010000026.1"/>
</dbReference>
<dbReference type="SUPFAM" id="SSF52096">
    <property type="entry name" value="ClpP/crotonase"/>
    <property type="match status" value="1"/>
</dbReference>
<dbReference type="CDD" id="cd06558">
    <property type="entry name" value="crotonase-like"/>
    <property type="match status" value="1"/>
</dbReference>
<dbReference type="PANTHER" id="PTHR43149:SF1">
    <property type="entry name" value="DELTA(3,5)-DELTA(2,4)-DIENOYL-COA ISOMERASE, MITOCHONDRIAL"/>
    <property type="match status" value="1"/>
</dbReference>
<feature type="compositionally biased region" description="Low complexity" evidence="3">
    <location>
        <begin position="79"/>
        <end position="106"/>
    </location>
</feature>
<comment type="caution">
    <text evidence="4">The sequence shown here is derived from an EMBL/GenBank/DDBJ whole genome shotgun (WGS) entry which is preliminary data.</text>
</comment>
<reference evidence="4 5" key="1">
    <citation type="submission" date="2020-03" db="EMBL/GenBank/DDBJ databases">
        <title>Sequencing the genomes of 1000 actinobacteria strains.</title>
        <authorList>
            <person name="Klenk H.-P."/>
        </authorList>
    </citation>
    <scope>NUCLEOTIDE SEQUENCE [LARGE SCALE GENOMIC DNA]</scope>
    <source>
        <strain evidence="4 5">DSM 18964</strain>
    </source>
</reference>
<evidence type="ECO:0000313" key="5">
    <source>
        <dbReference type="Proteomes" id="UP000576792"/>
    </source>
</evidence>
<dbReference type="Gene3D" id="3.90.226.10">
    <property type="entry name" value="2-enoyl-CoA Hydratase, Chain A, domain 1"/>
    <property type="match status" value="1"/>
</dbReference>
<proteinExistence type="inferred from homology"/>
<protein>
    <submittedName>
        <fullName evidence="4">Enoyl-CoA hydratase/carnithine racemase</fullName>
    </submittedName>
</protein>
<dbReference type="Pfam" id="PF00378">
    <property type="entry name" value="ECH_1"/>
    <property type="match status" value="2"/>
</dbReference>
<dbReference type="EMBL" id="JAATJN010000001">
    <property type="protein sequence ID" value="NJC55895.1"/>
    <property type="molecule type" value="Genomic_DNA"/>
</dbReference>
<dbReference type="InterPro" id="IPR001753">
    <property type="entry name" value="Enoyl-CoA_hydra/iso"/>
</dbReference>
<dbReference type="Proteomes" id="UP000576792">
    <property type="component" value="Unassembled WGS sequence"/>
</dbReference>
<dbReference type="GO" id="GO:0016853">
    <property type="term" value="F:isomerase activity"/>
    <property type="evidence" value="ECO:0007669"/>
    <property type="project" value="InterPro"/>
</dbReference>
<keyword evidence="5" id="KW-1185">Reference proteome</keyword>
<organism evidence="4 5">
    <name type="scientific">Brevibacterium marinum</name>
    <dbReference type="NCBI Taxonomy" id="418643"/>
    <lineage>
        <taxon>Bacteria</taxon>
        <taxon>Bacillati</taxon>
        <taxon>Actinomycetota</taxon>
        <taxon>Actinomycetes</taxon>
        <taxon>Micrococcales</taxon>
        <taxon>Brevibacteriaceae</taxon>
        <taxon>Brevibacterium</taxon>
    </lineage>
</organism>